<dbReference type="Pfam" id="PF00672">
    <property type="entry name" value="HAMP"/>
    <property type="match status" value="1"/>
</dbReference>
<dbReference type="CDD" id="cd19411">
    <property type="entry name" value="MCP2201-like_sensor"/>
    <property type="match status" value="1"/>
</dbReference>
<keyword evidence="5" id="KW-0812">Transmembrane</keyword>
<dbReference type="Gene3D" id="1.10.287.950">
    <property type="entry name" value="Methyl-accepting chemotaxis protein"/>
    <property type="match status" value="1"/>
</dbReference>
<comment type="caution">
    <text evidence="8">The sequence shown here is derived from an EMBL/GenBank/DDBJ whole genome shotgun (WGS) entry which is preliminary data.</text>
</comment>
<keyword evidence="5" id="KW-0472">Membrane</keyword>
<dbReference type="PANTHER" id="PTHR43531">
    <property type="entry name" value="PROTEIN ICFG"/>
    <property type="match status" value="1"/>
</dbReference>
<keyword evidence="9" id="KW-1185">Reference proteome</keyword>
<sequence length="517" mass="55572">MIQLLTRFKIGPRLAASFFALLLAMGALCALALGGLQELADQLRFIRDDRLPKVERLVAVADNINKIARQTRNILLYDDLEKQTGWLGSIAKARVDNTELWTQITPTIRSEEGLQLVAQAHKLGEVFDNDLATFLHHIKTGEMGEATDLLERSLRDSQLAYMKKVDEIKAREIARIGQTADDADALFQRSRLMVLAGGAALLALGALLCWSITHSIVAPLRRAVRDAQRMAAGDLSEPVTARGRDEAAEMLTALGTMQQGLRGIVGEVREGVASVATASQQIAQGNQDLSARTEEQASSLQQTAASVEQISGNVKSGAEHAQEANQLAGKARAVAERGGELVERAVSQISRLEASSKRIADIIGTIDGIAFQTNILALNAAVEAARAGEQGRGFAVVAGEVRTLAQRCAEAAREIKTLVQGSVEQVQDSSELVRGTGAVMGEIVTQVQRVSAMVGQISQSSREQDRGIVEIHQSMGQLDDMTQRNASLAEESTAAAESLRLQAEQLTRAVASFRLEA</sequence>
<evidence type="ECO:0000256" key="4">
    <source>
        <dbReference type="SAM" id="Coils"/>
    </source>
</evidence>
<evidence type="ECO:0000313" key="9">
    <source>
        <dbReference type="Proteomes" id="UP001606210"/>
    </source>
</evidence>
<dbReference type="PROSITE" id="PS50885">
    <property type="entry name" value="HAMP"/>
    <property type="match status" value="1"/>
</dbReference>
<evidence type="ECO:0000313" key="8">
    <source>
        <dbReference type="EMBL" id="MFG6431109.1"/>
    </source>
</evidence>
<feature type="domain" description="Methyl-accepting transducer" evidence="6">
    <location>
        <begin position="271"/>
        <end position="500"/>
    </location>
</feature>
<keyword evidence="1" id="KW-0488">Methylation</keyword>
<evidence type="ECO:0000259" key="7">
    <source>
        <dbReference type="PROSITE" id="PS50885"/>
    </source>
</evidence>
<feature type="coiled-coil region" evidence="4">
    <location>
        <begin position="489"/>
        <end position="516"/>
    </location>
</feature>
<keyword evidence="4" id="KW-0175">Coiled coil</keyword>
<dbReference type="PROSITE" id="PS50111">
    <property type="entry name" value="CHEMOTAXIS_TRANSDUC_2"/>
    <property type="match status" value="1"/>
</dbReference>
<evidence type="ECO:0000256" key="2">
    <source>
        <dbReference type="ARBA" id="ARBA00029447"/>
    </source>
</evidence>
<gene>
    <name evidence="8" type="ORF">ACG00Y_14365</name>
</gene>
<keyword evidence="3" id="KW-0807">Transducer</keyword>
<comment type="similarity">
    <text evidence="2">Belongs to the methyl-accepting chemotaxis (MCP) protein family.</text>
</comment>
<feature type="domain" description="HAMP" evidence="7">
    <location>
        <begin position="214"/>
        <end position="266"/>
    </location>
</feature>
<evidence type="ECO:0000256" key="3">
    <source>
        <dbReference type="PROSITE-ProRule" id="PRU00284"/>
    </source>
</evidence>
<dbReference type="Pfam" id="PF00015">
    <property type="entry name" value="MCPsignal"/>
    <property type="match status" value="1"/>
</dbReference>
<evidence type="ECO:0000256" key="1">
    <source>
        <dbReference type="ARBA" id="ARBA00022481"/>
    </source>
</evidence>
<dbReference type="Proteomes" id="UP001606210">
    <property type="component" value="Unassembled WGS sequence"/>
</dbReference>
<name>A0ABW7F4R7_9BURK</name>
<dbReference type="InterPro" id="IPR047347">
    <property type="entry name" value="YvaQ-like_sensor"/>
</dbReference>
<dbReference type="InterPro" id="IPR024478">
    <property type="entry name" value="HlyB_4HB_MCP"/>
</dbReference>
<dbReference type="PRINTS" id="PR00260">
    <property type="entry name" value="CHEMTRNSDUCR"/>
</dbReference>
<dbReference type="EMBL" id="JBIGHV010000005">
    <property type="protein sequence ID" value="MFG6431109.1"/>
    <property type="molecule type" value="Genomic_DNA"/>
</dbReference>
<dbReference type="PANTHER" id="PTHR43531:SF14">
    <property type="entry name" value="METHYL-ACCEPTING CHEMOTAXIS PROTEIN I-RELATED"/>
    <property type="match status" value="1"/>
</dbReference>
<evidence type="ECO:0000259" key="6">
    <source>
        <dbReference type="PROSITE" id="PS50111"/>
    </source>
</evidence>
<dbReference type="SUPFAM" id="SSF58104">
    <property type="entry name" value="Methyl-accepting chemotaxis protein (MCP) signaling domain"/>
    <property type="match status" value="1"/>
</dbReference>
<dbReference type="SMART" id="SM00304">
    <property type="entry name" value="HAMP"/>
    <property type="match status" value="1"/>
</dbReference>
<dbReference type="InterPro" id="IPR051310">
    <property type="entry name" value="MCP_chemotaxis"/>
</dbReference>
<dbReference type="InterPro" id="IPR004089">
    <property type="entry name" value="MCPsignal_dom"/>
</dbReference>
<dbReference type="CDD" id="cd06225">
    <property type="entry name" value="HAMP"/>
    <property type="match status" value="1"/>
</dbReference>
<proteinExistence type="inferred from homology"/>
<accession>A0ABW7F4R7</accession>
<evidence type="ECO:0000256" key="5">
    <source>
        <dbReference type="SAM" id="Phobius"/>
    </source>
</evidence>
<protein>
    <submittedName>
        <fullName evidence="8">Methyl-accepting chemotaxis protein</fullName>
    </submittedName>
</protein>
<dbReference type="CDD" id="cd11386">
    <property type="entry name" value="MCP_signal"/>
    <property type="match status" value="1"/>
</dbReference>
<dbReference type="RefSeq" id="WP_394479915.1">
    <property type="nucleotide sequence ID" value="NZ_JBIGHV010000005.1"/>
</dbReference>
<dbReference type="InterPro" id="IPR004090">
    <property type="entry name" value="Chemotax_Me-accpt_rcpt"/>
</dbReference>
<feature type="transmembrane region" description="Helical" evidence="5">
    <location>
        <begin position="192"/>
        <end position="220"/>
    </location>
</feature>
<dbReference type="SMART" id="SM00283">
    <property type="entry name" value="MA"/>
    <property type="match status" value="1"/>
</dbReference>
<keyword evidence="5" id="KW-1133">Transmembrane helix</keyword>
<dbReference type="InterPro" id="IPR003660">
    <property type="entry name" value="HAMP_dom"/>
</dbReference>
<organism evidence="8 9">
    <name type="scientific">Pelomonas parva</name>
    <dbReference type="NCBI Taxonomy" id="3299032"/>
    <lineage>
        <taxon>Bacteria</taxon>
        <taxon>Pseudomonadati</taxon>
        <taxon>Pseudomonadota</taxon>
        <taxon>Betaproteobacteria</taxon>
        <taxon>Burkholderiales</taxon>
        <taxon>Sphaerotilaceae</taxon>
        <taxon>Roseateles</taxon>
    </lineage>
</organism>
<reference evidence="8 9" key="1">
    <citation type="submission" date="2024-08" db="EMBL/GenBank/DDBJ databases">
        <authorList>
            <person name="Lu H."/>
        </authorList>
    </citation>
    <scope>NUCLEOTIDE SEQUENCE [LARGE SCALE GENOMIC DNA]</scope>
    <source>
        <strain evidence="8 9">LYH14W</strain>
    </source>
</reference>
<dbReference type="Pfam" id="PF12729">
    <property type="entry name" value="4HB_MCP_1"/>
    <property type="match status" value="1"/>
</dbReference>